<dbReference type="EMBL" id="JQAN02000006">
    <property type="protein sequence ID" value="PPD58694.1"/>
    <property type="molecule type" value="Genomic_DNA"/>
</dbReference>
<dbReference type="Pfam" id="PF12802">
    <property type="entry name" value="MarR_2"/>
    <property type="match status" value="1"/>
</dbReference>
<keyword evidence="2" id="KW-0238">DNA-binding</keyword>
<feature type="domain" description="HTH marR-type" evidence="4">
    <location>
        <begin position="1"/>
        <end position="142"/>
    </location>
</feature>
<comment type="caution">
    <text evidence="5">The sequence shown here is derived from an EMBL/GenBank/DDBJ whole genome shotgun (WGS) entry which is preliminary data.</text>
</comment>
<evidence type="ECO:0000313" key="6">
    <source>
        <dbReference type="Proteomes" id="UP000235653"/>
    </source>
</evidence>
<evidence type="ECO:0000313" key="5">
    <source>
        <dbReference type="EMBL" id="PPD58694.1"/>
    </source>
</evidence>
<dbReference type="PROSITE" id="PS50995">
    <property type="entry name" value="HTH_MARR_2"/>
    <property type="match status" value="1"/>
</dbReference>
<dbReference type="PANTHER" id="PTHR42756:SF1">
    <property type="entry name" value="TRANSCRIPTIONAL REPRESSOR OF EMRAB OPERON"/>
    <property type="match status" value="1"/>
</dbReference>
<dbReference type="GO" id="GO:0003677">
    <property type="term" value="F:DNA binding"/>
    <property type="evidence" value="ECO:0007669"/>
    <property type="project" value="UniProtKB-KW"/>
</dbReference>
<protein>
    <recommendedName>
        <fullName evidence="4">HTH marR-type domain-containing protein</fullName>
    </recommendedName>
</protein>
<evidence type="ECO:0000256" key="1">
    <source>
        <dbReference type="ARBA" id="ARBA00023015"/>
    </source>
</evidence>
<dbReference type="SMART" id="SM00347">
    <property type="entry name" value="HTH_MARR"/>
    <property type="match status" value="1"/>
</dbReference>
<dbReference type="InterPro" id="IPR036390">
    <property type="entry name" value="WH_DNA-bd_sf"/>
</dbReference>
<evidence type="ECO:0000256" key="2">
    <source>
        <dbReference type="ARBA" id="ARBA00023125"/>
    </source>
</evidence>
<dbReference type="OrthoDB" id="6400170at2"/>
<keyword evidence="1" id="KW-0805">Transcription regulation</keyword>
<dbReference type="GO" id="GO:0003700">
    <property type="term" value="F:DNA-binding transcription factor activity"/>
    <property type="evidence" value="ECO:0007669"/>
    <property type="project" value="InterPro"/>
</dbReference>
<dbReference type="PANTHER" id="PTHR42756">
    <property type="entry name" value="TRANSCRIPTIONAL REGULATOR, MARR"/>
    <property type="match status" value="1"/>
</dbReference>
<name>A0A2P5P8R9_9CHLR</name>
<evidence type="ECO:0000259" key="4">
    <source>
        <dbReference type="PROSITE" id="PS50995"/>
    </source>
</evidence>
<accession>A0A2P5P8R9</accession>
<dbReference type="Gene3D" id="1.10.10.10">
    <property type="entry name" value="Winged helix-like DNA-binding domain superfamily/Winged helix DNA-binding domain"/>
    <property type="match status" value="1"/>
</dbReference>
<dbReference type="InterPro" id="IPR036388">
    <property type="entry name" value="WH-like_DNA-bd_sf"/>
</dbReference>
<reference evidence="5 6" key="1">
    <citation type="journal article" date="2017" name="ISME J.">
        <title>Grape pomace compost harbors organohalide-respiring Dehalogenimonas species with novel reductive dehalogenase genes.</title>
        <authorList>
            <person name="Yang Y."/>
            <person name="Higgins S.A."/>
            <person name="Yan J."/>
            <person name="Simsir B."/>
            <person name="Chourey K."/>
            <person name="Iyer R."/>
            <person name="Hettich R.L."/>
            <person name="Baldwin B."/>
            <person name="Ogles D.M."/>
            <person name="Loffler F.E."/>
        </authorList>
    </citation>
    <scope>NUCLEOTIDE SEQUENCE [LARGE SCALE GENOMIC DNA]</scope>
    <source>
        <strain evidence="5 6">GP</strain>
    </source>
</reference>
<keyword evidence="3" id="KW-0804">Transcription</keyword>
<keyword evidence="6" id="KW-1185">Reference proteome</keyword>
<dbReference type="Proteomes" id="UP000235653">
    <property type="component" value="Unassembled WGS sequence"/>
</dbReference>
<dbReference type="InterPro" id="IPR000835">
    <property type="entry name" value="HTH_MarR-typ"/>
</dbReference>
<evidence type="ECO:0000256" key="3">
    <source>
        <dbReference type="ARBA" id="ARBA00023163"/>
    </source>
</evidence>
<dbReference type="SUPFAM" id="SSF46785">
    <property type="entry name" value="Winged helix' DNA-binding domain"/>
    <property type="match status" value="1"/>
</dbReference>
<dbReference type="RefSeq" id="WP_102330178.1">
    <property type="nucleotide sequence ID" value="NZ_CP058566.2"/>
</dbReference>
<sequence>MNYKELTIGHYLYVLLYHCQLIGNRVFSKELLDLGLTVERFIILHTLGGSGGHATLAKINKLSPLEPHSVTGLIKRMELDGLITKEFLEKPKNMIDVTLTEKGKGLLEVAYEKLTVFDEFWGSDLSEKEVIQLNKLLEKLLRGNHQRYLKNKSDWPSHSLNIDTKKYSVL</sequence>
<organism evidence="5 6">
    <name type="scientific">Dehalogenimonas etheniformans</name>
    <dbReference type="NCBI Taxonomy" id="1536648"/>
    <lineage>
        <taxon>Bacteria</taxon>
        <taxon>Bacillati</taxon>
        <taxon>Chloroflexota</taxon>
        <taxon>Dehalococcoidia</taxon>
        <taxon>Dehalococcoidales</taxon>
        <taxon>Dehalococcoidaceae</taxon>
        <taxon>Dehalogenimonas</taxon>
    </lineage>
</organism>
<dbReference type="AlphaFoldDB" id="A0A2P5P8R9"/>
<proteinExistence type="predicted"/>
<gene>
    <name evidence="5" type="ORF">JP09_002115</name>
</gene>